<feature type="region of interest" description="Disordered" evidence="1">
    <location>
        <begin position="229"/>
        <end position="253"/>
    </location>
</feature>
<reference evidence="2" key="1">
    <citation type="submission" date="2023-04" db="EMBL/GenBank/DDBJ databases">
        <authorList>
            <person name="Vijverberg K."/>
            <person name="Xiong W."/>
            <person name="Schranz E."/>
        </authorList>
    </citation>
    <scope>NUCLEOTIDE SEQUENCE</scope>
</reference>
<dbReference type="Proteomes" id="UP001177003">
    <property type="component" value="Chromosome 0"/>
</dbReference>
<protein>
    <submittedName>
        <fullName evidence="2">Uncharacterized protein</fullName>
    </submittedName>
</protein>
<proteinExistence type="predicted"/>
<name>A0AA35VFW7_LACSI</name>
<organism evidence="2 3">
    <name type="scientific">Lactuca saligna</name>
    <name type="common">Willowleaf lettuce</name>
    <dbReference type="NCBI Taxonomy" id="75948"/>
    <lineage>
        <taxon>Eukaryota</taxon>
        <taxon>Viridiplantae</taxon>
        <taxon>Streptophyta</taxon>
        <taxon>Embryophyta</taxon>
        <taxon>Tracheophyta</taxon>
        <taxon>Spermatophyta</taxon>
        <taxon>Magnoliopsida</taxon>
        <taxon>eudicotyledons</taxon>
        <taxon>Gunneridae</taxon>
        <taxon>Pentapetalae</taxon>
        <taxon>asterids</taxon>
        <taxon>campanulids</taxon>
        <taxon>Asterales</taxon>
        <taxon>Asteraceae</taxon>
        <taxon>Cichorioideae</taxon>
        <taxon>Cichorieae</taxon>
        <taxon>Lactucinae</taxon>
        <taxon>Lactuca</taxon>
    </lineage>
</organism>
<keyword evidence="3" id="KW-1185">Reference proteome</keyword>
<evidence type="ECO:0000313" key="3">
    <source>
        <dbReference type="Proteomes" id="UP001177003"/>
    </source>
</evidence>
<feature type="compositionally biased region" description="Low complexity" evidence="1">
    <location>
        <begin position="229"/>
        <end position="246"/>
    </location>
</feature>
<gene>
    <name evidence="2" type="ORF">LSALG_LOCUS902</name>
</gene>
<accession>A0AA35VFW7</accession>
<evidence type="ECO:0000313" key="2">
    <source>
        <dbReference type="EMBL" id="CAI9260052.1"/>
    </source>
</evidence>
<dbReference type="AlphaFoldDB" id="A0AA35VFW7"/>
<dbReference type="EMBL" id="OX465086">
    <property type="protein sequence ID" value="CAI9260052.1"/>
    <property type="molecule type" value="Genomic_DNA"/>
</dbReference>
<sequence length="315" mass="36185">MIERGEAGPDPLEPIVVADIPDANATIDQPISDTGDQFETNDYEGFLDLGFMQQVFVSAVPLNIVYPSSCFEGDVSQEFPQGTNSDIDFDDAYLSTKLNRSCWKFDRKKFGEKAHCFNNNMDKQHIVSNLYNQINRKKLERFLRKNPNPIIRVRCTKPKNDSLKLHLVRKKTEYEYTEVMFAHQLVKFSYNKWMQILEIINKYKSVHAQEVKLEIQQLLNKVKKPNLVPSTGPLASSSRSASSGRTDAPQHSKTTRFLLPYGTRYINDELPIGVEPIQYMFIPKPEHGIFYLNSQNQICFQRTDGLPSAPTEHLF</sequence>
<evidence type="ECO:0000256" key="1">
    <source>
        <dbReference type="SAM" id="MobiDB-lite"/>
    </source>
</evidence>